<comment type="subcellular location">
    <subcellularLocation>
        <location evidence="1 10">Cell outer membrane</location>
        <topology evidence="1 10">Multi-pass membrane protein</topology>
    </subcellularLocation>
</comment>
<dbReference type="KEGG" id="rsb:RS694_08475"/>
<keyword evidence="8 15" id="KW-0675">Receptor</keyword>
<dbReference type="PANTHER" id="PTHR32552:SF83">
    <property type="entry name" value="BLR3904 PROTEIN"/>
    <property type="match status" value="1"/>
</dbReference>
<protein>
    <submittedName>
        <fullName evidence="15">TonB-dependent siderophore receptor</fullName>
    </submittedName>
</protein>
<evidence type="ECO:0000256" key="1">
    <source>
        <dbReference type="ARBA" id="ARBA00004571"/>
    </source>
</evidence>
<dbReference type="GO" id="GO:0009279">
    <property type="term" value="C:cell outer membrane"/>
    <property type="evidence" value="ECO:0007669"/>
    <property type="project" value="UniProtKB-SubCell"/>
</dbReference>
<dbReference type="PANTHER" id="PTHR32552">
    <property type="entry name" value="FERRICHROME IRON RECEPTOR-RELATED"/>
    <property type="match status" value="1"/>
</dbReference>
<organism evidence="15 16">
    <name type="scientific">Rhodoferax saidenbachensis</name>
    <dbReference type="NCBI Taxonomy" id="1484693"/>
    <lineage>
        <taxon>Bacteria</taxon>
        <taxon>Pseudomonadati</taxon>
        <taxon>Pseudomonadota</taxon>
        <taxon>Betaproteobacteria</taxon>
        <taxon>Burkholderiales</taxon>
        <taxon>Comamonadaceae</taxon>
        <taxon>Rhodoferax</taxon>
    </lineage>
</organism>
<dbReference type="GO" id="GO:0015891">
    <property type="term" value="P:siderophore transport"/>
    <property type="evidence" value="ECO:0007669"/>
    <property type="project" value="InterPro"/>
</dbReference>
<dbReference type="InterPro" id="IPR010105">
    <property type="entry name" value="TonB_sidphr_rcpt"/>
</dbReference>
<dbReference type="eggNOG" id="COG4774">
    <property type="taxonomic scope" value="Bacteria"/>
</dbReference>
<gene>
    <name evidence="15" type="ORF">RS694_08475</name>
</gene>
<dbReference type="InterPro" id="IPR039426">
    <property type="entry name" value="TonB-dep_rcpt-like"/>
</dbReference>
<evidence type="ECO:0000256" key="6">
    <source>
        <dbReference type="ARBA" id="ARBA00023077"/>
    </source>
</evidence>
<dbReference type="InterPro" id="IPR000531">
    <property type="entry name" value="Beta-barrel_TonB"/>
</dbReference>
<dbReference type="InterPro" id="IPR037066">
    <property type="entry name" value="Plug_dom_sf"/>
</dbReference>
<keyword evidence="12" id="KW-0732">Signal</keyword>
<dbReference type="Proteomes" id="UP000186110">
    <property type="component" value="Chromosome"/>
</dbReference>
<dbReference type="InterPro" id="IPR036942">
    <property type="entry name" value="Beta-barrel_TonB_sf"/>
</dbReference>
<name>A0A1P8K9A6_9BURK</name>
<reference evidence="15 16" key="1">
    <citation type="submission" date="2017-01" db="EMBL/GenBank/DDBJ databases">
        <authorList>
            <person name="Mah S.A."/>
            <person name="Swanson W.J."/>
            <person name="Moy G.W."/>
            <person name="Vacquier V.D."/>
        </authorList>
    </citation>
    <scope>NUCLEOTIDE SEQUENCE [LARGE SCALE GENOMIC DNA]</scope>
    <source>
        <strain evidence="15 16">DSM 22694</strain>
    </source>
</reference>
<evidence type="ECO:0000256" key="7">
    <source>
        <dbReference type="ARBA" id="ARBA00023136"/>
    </source>
</evidence>
<evidence type="ECO:0000256" key="8">
    <source>
        <dbReference type="ARBA" id="ARBA00023170"/>
    </source>
</evidence>
<dbReference type="SUPFAM" id="SSF56935">
    <property type="entry name" value="Porins"/>
    <property type="match status" value="1"/>
</dbReference>
<evidence type="ECO:0000256" key="11">
    <source>
        <dbReference type="RuleBase" id="RU003357"/>
    </source>
</evidence>
<keyword evidence="4 10" id="KW-1134">Transmembrane beta strand</keyword>
<dbReference type="EMBL" id="CP019239">
    <property type="protein sequence ID" value="APW42560.1"/>
    <property type="molecule type" value="Genomic_DNA"/>
</dbReference>
<dbReference type="Gene3D" id="2.170.130.10">
    <property type="entry name" value="TonB-dependent receptor, plug domain"/>
    <property type="match status" value="1"/>
</dbReference>
<keyword evidence="6 11" id="KW-0798">TonB box</keyword>
<evidence type="ECO:0000256" key="2">
    <source>
        <dbReference type="ARBA" id="ARBA00009810"/>
    </source>
</evidence>
<evidence type="ECO:0000259" key="14">
    <source>
        <dbReference type="Pfam" id="PF07715"/>
    </source>
</evidence>
<evidence type="ECO:0000256" key="3">
    <source>
        <dbReference type="ARBA" id="ARBA00022448"/>
    </source>
</evidence>
<evidence type="ECO:0000256" key="5">
    <source>
        <dbReference type="ARBA" id="ARBA00022692"/>
    </source>
</evidence>
<evidence type="ECO:0000256" key="9">
    <source>
        <dbReference type="ARBA" id="ARBA00023237"/>
    </source>
</evidence>
<keyword evidence="9 10" id="KW-0998">Cell outer membrane</keyword>
<keyword evidence="3 10" id="KW-0813">Transport</keyword>
<dbReference type="GO" id="GO:0015344">
    <property type="term" value="F:siderophore uptake transmembrane transporter activity"/>
    <property type="evidence" value="ECO:0007669"/>
    <property type="project" value="TreeGrafter"/>
</dbReference>
<dbReference type="Gene3D" id="2.40.170.20">
    <property type="entry name" value="TonB-dependent receptor, beta-barrel domain"/>
    <property type="match status" value="1"/>
</dbReference>
<dbReference type="NCBIfam" id="TIGR01783">
    <property type="entry name" value="TonB-siderophor"/>
    <property type="match status" value="1"/>
</dbReference>
<feature type="domain" description="TonB-dependent receptor plug" evidence="14">
    <location>
        <begin position="90"/>
        <end position="188"/>
    </location>
</feature>
<dbReference type="CDD" id="cd01347">
    <property type="entry name" value="ligand_gated_channel"/>
    <property type="match status" value="1"/>
</dbReference>
<keyword evidence="7 10" id="KW-0472">Membrane</keyword>
<comment type="similarity">
    <text evidence="2 10 11">Belongs to the TonB-dependent receptor family.</text>
</comment>
<feature type="signal peptide" evidence="12">
    <location>
        <begin position="1"/>
        <end position="47"/>
    </location>
</feature>
<evidence type="ECO:0000256" key="4">
    <source>
        <dbReference type="ARBA" id="ARBA00022452"/>
    </source>
</evidence>
<accession>A0A1P8K9A6</accession>
<evidence type="ECO:0000313" key="15">
    <source>
        <dbReference type="EMBL" id="APW42560.1"/>
    </source>
</evidence>
<feature type="chain" id="PRO_5010264445" evidence="12">
    <location>
        <begin position="48"/>
        <end position="755"/>
    </location>
</feature>
<dbReference type="STRING" id="1484693.RS694_08475"/>
<dbReference type="GO" id="GO:0038023">
    <property type="term" value="F:signaling receptor activity"/>
    <property type="evidence" value="ECO:0007669"/>
    <property type="project" value="InterPro"/>
</dbReference>
<evidence type="ECO:0000256" key="12">
    <source>
        <dbReference type="SAM" id="SignalP"/>
    </source>
</evidence>
<evidence type="ECO:0000313" key="16">
    <source>
        <dbReference type="Proteomes" id="UP000186110"/>
    </source>
</evidence>
<evidence type="ECO:0000256" key="10">
    <source>
        <dbReference type="PROSITE-ProRule" id="PRU01360"/>
    </source>
</evidence>
<dbReference type="InterPro" id="IPR012910">
    <property type="entry name" value="Plug_dom"/>
</dbReference>
<evidence type="ECO:0000259" key="13">
    <source>
        <dbReference type="Pfam" id="PF00593"/>
    </source>
</evidence>
<dbReference type="AlphaFoldDB" id="A0A1P8K9A6"/>
<dbReference type="Pfam" id="PF07715">
    <property type="entry name" value="Plug"/>
    <property type="match status" value="1"/>
</dbReference>
<keyword evidence="5 10" id="KW-0812">Transmembrane</keyword>
<proteinExistence type="inferred from homology"/>
<feature type="domain" description="TonB-dependent receptor-like beta-barrel" evidence="13">
    <location>
        <begin position="274"/>
        <end position="724"/>
    </location>
</feature>
<sequence>MSHIHISKQKTRLTLAPSAQAATKTVAPGNLLPIGAMLLAGSMSAMAQQDAPTEDKTLKPVVIKEKAEAAEGKDSVRATTTTIGKGKQDLRDIPQSITVVTEKLIDDRNLDTLKEVLHNTAGVTFLAAEGGEEDIRLRGFSLATTGDIYVDGMRDPAFYERDTFNSDRIEVLRGSASMLFGRGSTGGAVNQASKQARAFSDNEVSTTLGSYNYRRVTGDFNIQTGEDAGLRINAMATKADTNGAGTKLDKRGLAANYRFGIGTADEFSVGLYTLKNDNGMNYGVRYIRPTATSPASTSTVNDRIAANTYYGMASDYNKGTADYITASHTHRFDDDSELKTSVRRGVYTRDQRASFIGGGTAADTFSDATTLTRQTQNKIQDLNSVYAQSDYTKKFSALGFKHEVFAGADLGQENKNVYTSSGQGTNKTPTRVGTPDDGAWFDEASRTITRSSAFQADNLGLYGMDLVQVAEYWKVLGGLRFDRMRANFANYNTTGAKTGAYDQELSNWSQRLGVLYQPDELSSYHFSWGTSFNTSADTYSYAGNTDKARQQAANTPPEQSRNIEIGAKLDSADKRYTTRLAIFQSTKFNERNTDPDSAATQLLLSGARHTTGLEIDASGKLTPQWEVYASYMWMPDAMIDEAASTAGAGARKGERPGLTPIHSGTVWTTYQFTPELRLGTGVNFRSEQAPATNPGFMVPGFATLDLMGEYKFSERYVLKVNVTNALDKLYADALYTNTYVPGSARNIQATMNIKF</sequence>
<dbReference type="Pfam" id="PF00593">
    <property type="entry name" value="TonB_dep_Rec_b-barrel"/>
    <property type="match status" value="1"/>
</dbReference>
<keyword evidence="16" id="KW-1185">Reference proteome</keyword>
<dbReference type="PROSITE" id="PS52016">
    <property type="entry name" value="TONB_DEPENDENT_REC_3"/>
    <property type="match status" value="1"/>
</dbReference>